<reference evidence="7 8" key="1">
    <citation type="submission" date="2018-09" db="EMBL/GenBank/DDBJ databases">
        <title>Complete genome sequence of Euzebya sp. DY32-46 isolated from seawater of Pacific Ocean.</title>
        <authorList>
            <person name="Xu L."/>
            <person name="Wu Y.-H."/>
            <person name="Xu X.-W."/>
        </authorList>
    </citation>
    <scope>NUCLEOTIDE SEQUENCE [LARGE SCALE GENOMIC DNA]</scope>
    <source>
        <strain evidence="7 8">DY32-46</strain>
        <plasmid evidence="8">pedy32-46i</plasmid>
    </source>
</reference>
<protein>
    <submittedName>
        <fullName evidence="7">RNA polymerase sigma factor for flagellar operon</fullName>
    </submittedName>
</protein>
<evidence type="ECO:0000313" key="7">
    <source>
        <dbReference type="EMBL" id="AXV10185.1"/>
    </source>
</evidence>
<evidence type="ECO:0000256" key="3">
    <source>
        <dbReference type="ARBA" id="ARBA00023125"/>
    </source>
</evidence>
<keyword evidence="8" id="KW-1185">Reference proteome</keyword>
<proteinExistence type="predicted"/>
<sequence length="201" mass="22205">MSAAYLGLVQASRSYDPDKGVPFETFAARRVMGAVFDQLRSNDMVSRAVRRSAREVSAYEQAFMARHTRRPTVDEVADALEMSPTRVRTAQQAVTAALVEYDKADGVAADQISTEELVEDRAMVDTIVNLIGLLPERLQMVVRGTYLNGMTLRAVADRLGVTESRACQMRSEALLLIREALTDRHGPQPRRREPVLAAVAA</sequence>
<name>A0A346Y6T8_9ACTN</name>
<gene>
    <name evidence="7" type="ORF">DVS28_b0445</name>
</gene>
<dbReference type="GO" id="GO:0016987">
    <property type="term" value="F:sigma factor activity"/>
    <property type="evidence" value="ECO:0007669"/>
    <property type="project" value="UniProtKB-KW"/>
</dbReference>
<dbReference type="SUPFAM" id="SSF88946">
    <property type="entry name" value="Sigma2 domain of RNA polymerase sigma factors"/>
    <property type="match status" value="1"/>
</dbReference>
<dbReference type="InterPro" id="IPR013324">
    <property type="entry name" value="RNA_pol_sigma_r3/r4-like"/>
</dbReference>
<dbReference type="AlphaFoldDB" id="A0A346Y6T8"/>
<keyword evidence="7" id="KW-0282">Flagellum</keyword>
<evidence type="ECO:0000256" key="2">
    <source>
        <dbReference type="ARBA" id="ARBA00023082"/>
    </source>
</evidence>
<keyword evidence="7" id="KW-0969">Cilium</keyword>
<evidence type="ECO:0000256" key="4">
    <source>
        <dbReference type="ARBA" id="ARBA00023163"/>
    </source>
</evidence>
<evidence type="ECO:0000256" key="1">
    <source>
        <dbReference type="ARBA" id="ARBA00023015"/>
    </source>
</evidence>
<dbReference type="InterPro" id="IPR013325">
    <property type="entry name" value="RNA_pol_sigma_r2"/>
</dbReference>
<dbReference type="InterPro" id="IPR014284">
    <property type="entry name" value="RNA_pol_sigma-70_dom"/>
</dbReference>
<dbReference type="GO" id="GO:0006352">
    <property type="term" value="P:DNA-templated transcription initiation"/>
    <property type="evidence" value="ECO:0007669"/>
    <property type="project" value="InterPro"/>
</dbReference>
<evidence type="ECO:0000259" key="5">
    <source>
        <dbReference type="Pfam" id="PF04542"/>
    </source>
</evidence>
<dbReference type="EMBL" id="CP031166">
    <property type="protein sequence ID" value="AXV10185.1"/>
    <property type="molecule type" value="Genomic_DNA"/>
</dbReference>
<dbReference type="Proteomes" id="UP000264006">
    <property type="component" value="Plasmid pEDY32-46I"/>
</dbReference>
<dbReference type="SUPFAM" id="SSF88659">
    <property type="entry name" value="Sigma3 and sigma4 domains of RNA polymerase sigma factors"/>
    <property type="match status" value="2"/>
</dbReference>
<dbReference type="KEGG" id="euz:DVS28_b0445"/>
<keyword evidence="2" id="KW-0731">Sigma factor</keyword>
<dbReference type="NCBIfam" id="TIGR02937">
    <property type="entry name" value="sigma70-ECF"/>
    <property type="match status" value="1"/>
</dbReference>
<keyword evidence="4" id="KW-0804">Transcription</keyword>
<dbReference type="InterPro" id="IPR007630">
    <property type="entry name" value="RNA_pol_sigma70_r4"/>
</dbReference>
<accession>A0A346Y6T8</accession>
<geneLocation type="plasmid" evidence="8">
    <name>pedy32-46i</name>
</geneLocation>
<feature type="domain" description="RNA polymerase sigma-70 region 2" evidence="5">
    <location>
        <begin position="2"/>
        <end position="43"/>
    </location>
</feature>
<dbReference type="Gene3D" id="1.10.1740.10">
    <property type="match status" value="1"/>
</dbReference>
<feature type="domain" description="RNA polymerase sigma-70 region 4" evidence="6">
    <location>
        <begin position="132"/>
        <end position="178"/>
    </location>
</feature>
<evidence type="ECO:0000313" key="8">
    <source>
        <dbReference type="Proteomes" id="UP000264006"/>
    </source>
</evidence>
<keyword evidence="3" id="KW-0238">DNA-binding</keyword>
<keyword evidence="7" id="KW-0614">Plasmid</keyword>
<evidence type="ECO:0000259" key="6">
    <source>
        <dbReference type="Pfam" id="PF04545"/>
    </source>
</evidence>
<dbReference type="Pfam" id="PF04542">
    <property type="entry name" value="Sigma70_r2"/>
    <property type="match status" value="1"/>
</dbReference>
<keyword evidence="1" id="KW-0805">Transcription regulation</keyword>
<dbReference type="Gene3D" id="1.20.140.160">
    <property type="match status" value="1"/>
</dbReference>
<dbReference type="PANTHER" id="PTHR30385">
    <property type="entry name" value="SIGMA FACTOR F FLAGELLAR"/>
    <property type="match status" value="1"/>
</dbReference>
<keyword evidence="7" id="KW-0966">Cell projection</keyword>
<dbReference type="PANTHER" id="PTHR30385:SF7">
    <property type="entry name" value="RNA POLYMERASE SIGMA FACTOR FLIA"/>
    <property type="match status" value="1"/>
</dbReference>
<dbReference type="GO" id="GO:0003677">
    <property type="term" value="F:DNA binding"/>
    <property type="evidence" value="ECO:0007669"/>
    <property type="project" value="UniProtKB-KW"/>
</dbReference>
<dbReference type="Pfam" id="PF04545">
    <property type="entry name" value="Sigma70_r4"/>
    <property type="match status" value="1"/>
</dbReference>
<dbReference type="InterPro" id="IPR007627">
    <property type="entry name" value="RNA_pol_sigma70_r2"/>
</dbReference>
<organism evidence="7 8">
    <name type="scientific">Euzebya pacifica</name>
    <dbReference type="NCBI Taxonomy" id="1608957"/>
    <lineage>
        <taxon>Bacteria</taxon>
        <taxon>Bacillati</taxon>
        <taxon>Actinomycetota</taxon>
        <taxon>Nitriliruptoria</taxon>
        <taxon>Euzebyales</taxon>
    </lineage>
</organism>